<reference evidence="6 7" key="1">
    <citation type="journal article" date="2015" name="Genome Announc.">
        <title>Expanding the biotechnology potential of lactobacilli through comparative genomics of 213 strains and associated genera.</title>
        <authorList>
            <person name="Sun Z."/>
            <person name="Harris H.M."/>
            <person name="McCann A."/>
            <person name="Guo C."/>
            <person name="Argimon S."/>
            <person name="Zhang W."/>
            <person name="Yang X."/>
            <person name="Jeffery I.B."/>
            <person name="Cooney J.C."/>
            <person name="Kagawa T.F."/>
            <person name="Liu W."/>
            <person name="Song Y."/>
            <person name="Salvetti E."/>
            <person name="Wrobel A."/>
            <person name="Rasinkangas P."/>
            <person name="Parkhill J."/>
            <person name="Rea M.C."/>
            <person name="O'Sullivan O."/>
            <person name="Ritari J."/>
            <person name="Douillard F.P."/>
            <person name="Paul Ross R."/>
            <person name="Yang R."/>
            <person name="Briner A.E."/>
            <person name="Felis G.E."/>
            <person name="de Vos W.M."/>
            <person name="Barrangou R."/>
            <person name="Klaenhammer T.R."/>
            <person name="Caufield P.W."/>
            <person name="Cui Y."/>
            <person name="Zhang H."/>
            <person name="O'Toole P.W."/>
        </authorList>
    </citation>
    <scope>NUCLEOTIDE SEQUENCE [LARGE SCALE GENOMIC DNA]</scope>
    <source>
        <strain evidence="6 7">DSM 10532</strain>
    </source>
</reference>
<dbReference type="Pfam" id="PF00392">
    <property type="entry name" value="GntR"/>
    <property type="match status" value="1"/>
</dbReference>
<dbReference type="InterPro" id="IPR036390">
    <property type="entry name" value="WH_DNA-bd_sf"/>
</dbReference>
<dbReference type="EMBL" id="AZEL01000083">
    <property type="protein sequence ID" value="KRL19267.1"/>
    <property type="molecule type" value="Genomic_DNA"/>
</dbReference>
<dbReference type="Gene3D" id="3.40.1410.10">
    <property type="entry name" value="Chorismate lyase-like"/>
    <property type="match status" value="1"/>
</dbReference>
<dbReference type="GO" id="GO:0003700">
    <property type="term" value="F:DNA-binding transcription factor activity"/>
    <property type="evidence" value="ECO:0007669"/>
    <property type="project" value="InterPro"/>
</dbReference>
<gene>
    <name evidence="6" type="ORF">FC37_GL000640</name>
</gene>
<dbReference type="AlphaFoldDB" id="A0A0R1NRJ8"/>
<dbReference type="PATRIC" id="fig|1423748.3.peg.672"/>
<evidence type="ECO:0000256" key="2">
    <source>
        <dbReference type="ARBA" id="ARBA00023015"/>
    </source>
</evidence>
<protein>
    <submittedName>
        <fullName evidence="6">Transcriptional regulator, gntr family</fullName>
    </submittedName>
</protein>
<name>A0A0R1NRJ8_9LACO</name>
<dbReference type="CDD" id="cd07377">
    <property type="entry name" value="WHTH_GntR"/>
    <property type="match status" value="1"/>
</dbReference>
<proteinExistence type="predicted"/>
<dbReference type="PROSITE" id="PS50949">
    <property type="entry name" value="HTH_GNTR"/>
    <property type="match status" value="1"/>
</dbReference>
<dbReference type="Pfam" id="PF07702">
    <property type="entry name" value="UTRA"/>
    <property type="match status" value="1"/>
</dbReference>
<dbReference type="InterPro" id="IPR036388">
    <property type="entry name" value="WH-like_DNA-bd_sf"/>
</dbReference>
<evidence type="ECO:0000313" key="6">
    <source>
        <dbReference type="EMBL" id="KRL19267.1"/>
    </source>
</evidence>
<dbReference type="InterPro" id="IPR000524">
    <property type="entry name" value="Tscrpt_reg_HTH_GntR"/>
</dbReference>
<keyword evidence="4" id="KW-0804">Transcription</keyword>
<dbReference type="SUPFAM" id="SSF46785">
    <property type="entry name" value="Winged helix' DNA-binding domain"/>
    <property type="match status" value="1"/>
</dbReference>
<dbReference type="InterPro" id="IPR011663">
    <property type="entry name" value="UTRA"/>
</dbReference>
<keyword evidence="1" id="KW-0678">Repressor</keyword>
<evidence type="ECO:0000256" key="1">
    <source>
        <dbReference type="ARBA" id="ARBA00022491"/>
    </source>
</evidence>
<accession>A0A0R1NRJ8</accession>
<dbReference type="PANTHER" id="PTHR44846:SF5">
    <property type="entry name" value="HTH-TYPE TRANSCRIPTIONAL REGULATOR GMUR"/>
    <property type="match status" value="1"/>
</dbReference>
<evidence type="ECO:0000256" key="4">
    <source>
        <dbReference type="ARBA" id="ARBA00023163"/>
    </source>
</evidence>
<keyword evidence="2" id="KW-0805">Transcription regulation</keyword>
<comment type="caution">
    <text evidence="6">The sequence shown here is derived from an EMBL/GenBank/DDBJ whole genome shotgun (WGS) entry which is preliminary data.</text>
</comment>
<sequence>MAKAKYLEVANELRKRIKQGIYNKQEPLPDQETFAQEFNVSRLTVKKAFDGLERQGLVYKQSGLGTFVTGEIPIKEKIDAPANAFIGLRNQMGKDAIKSQIIHFSVEFPDEQMQKNLEIKKTEPIYNILRLRLYNDKPLILEHTHMPVKLIPDLDKNILHKSIYDYIHKNLNLKFGHAYRKIRANKADEYDQKYLNAKKDDPILELEQIIWLTNGQPIEYSVSKNRYDTRDYVLLDNNRF</sequence>
<dbReference type="STRING" id="1423748.FC37_GL000640"/>
<dbReference type="SMART" id="SM00345">
    <property type="entry name" value="HTH_GNTR"/>
    <property type="match status" value="1"/>
</dbReference>
<dbReference type="InterPro" id="IPR028978">
    <property type="entry name" value="Chorismate_lyase_/UTRA_dom_sf"/>
</dbReference>
<dbReference type="GO" id="GO:0003677">
    <property type="term" value="F:DNA binding"/>
    <property type="evidence" value="ECO:0007669"/>
    <property type="project" value="UniProtKB-KW"/>
</dbReference>
<dbReference type="eggNOG" id="COG2188">
    <property type="taxonomic scope" value="Bacteria"/>
</dbReference>
<evidence type="ECO:0000259" key="5">
    <source>
        <dbReference type="PROSITE" id="PS50949"/>
    </source>
</evidence>
<dbReference type="SUPFAM" id="SSF64288">
    <property type="entry name" value="Chorismate lyase-like"/>
    <property type="match status" value="1"/>
</dbReference>
<dbReference type="Proteomes" id="UP000051311">
    <property type="component" value="Unassembled WGS sequence"/>
</dbReference>
<dbReference type="FunFam" id="3.40.1410.10:FF:000008">
    <property type="entry name" value="Transcriptional regulator, GntR family"/>
    <property type="match status" value="1"/>
</dbReference>
<evidence type="ECO:0000256" key="3">
    <source>
        <dbReference type="ARBA" id="ARBA00023125"/>
    </source>
</evidence>
<organism evidence="6 7">
    <name type="scientific">Lactobacillus gallinarum DSM 10532 = JCM 2011</name>
    <dbReference type="NCBI Taxonomy" id="1423748"/>
    <lineage>
        <taxon>Bacteria</taxon>
        <taxon>Bacillati</taxon>
        <taxon>Bacillota</taxon>
        <taxon>Bacilli</taxon>
        <taxon>Lactobacillales</taxon>
        <taxon>Lactobacillaceae</taxon>
        <taxon>Lactobacillus</taxon>
    </lineage>
</organism>
<dbReference type="SMART" id="SM00866">
    <property type="entry name" value="UTRA"/>
    <property type="match status" value="1"/>
</dbReference>
<feature type="domain" description="HTH gntR-type" evidence="5">
    <location>
        <begin position="3"/>
        <end position="71"/>
    </location>
</feature>
<dbReference type="Gene3D" id="1.10.10.10">
    <property type="entry name" value="Winged helix-like DNA-binding domain superfamily/Winged helix DNA-binding domain"/>
    <property type="match status" value="1"/>
</dbReference>
<evidence type="ECO:0000313" key="7">
    <source>
        <dbReference type="Proteomes" id="UP000051311"/>
    </source>
</evidence>
<dbReference type="PRINTS" id="PR00035">
    <property type="entry name" value="HTHGNTR"/>
</dbReference>
<dbReference type="PANTHER" id="PTHR44846">
    <property type="entry name" value="MANNOSYL-D-GLYCERATE TRANSPORT/METABOLISM SYSTEM REPRESSOR MNGR-RELATED"/>
    <property type="match status" value="1"/>
</dbReference>
<keyword evidence="3" id="KW-0238">DNA-binding</keyword>
<dbReference type="InterPro" id="IPR050679">
    <property type="entry name" value="Bact_HTH_transcr_reg"/>
</dbReference>
<dbReference type="OrthoDB" id="9815017at2"/>
<dbReference type="RefSeq" id="WP_025006143.1">
    <property type="nucleotide sequence ID" value="NZ_AZEL01000083.1"/>
</dbReference>
<dbReference type="GO" id="GO:0045892">
    <property type="term" value="P:negative regulation of DNA-templated transcription"/>
    <property type="evidence" value="ECO:0007669"/>
    <property type="project" value="TreeGrafter"/>
</dbReference>